<evidence type="ECO:0000313" key="1">
    <source>
        <dbReference type="EMBL" id="MCH6472496.1"/>
    </source>
</evidence>
<dbReference type="InterPro" id="IPR012349">
    <property type="entry name" value="Split_barrel_FMN-bd"/>
</dbReference>
<dbReference type="Gene3D" id="2.30.110.10">
    <property type="entry name" value="Electron Transport, Fmn-binding Protein, Chain A"/>
    <property type="match status" value="1"/>
</dbReference>
<dbReference type="Proteomes" id="UP001202922">
    <property type="component" value="Unassembled WGS sequence"/>
</dbReference>
<comment type="caution">
    <text evidence="1">The sequence shown here is derived from an EMBL/GenBank/DDBJ whole genome shotgun (WGS) entry which is preliminary data.</text>
</comment>
<accession>A0ABS9U7I9</accession>
<dbReference type="RefSeq" id="WP_241056670.1">
    <property type="nucleotide sequence ID" value="NZ_JAKZBV010000002.1"/>
</dbReference>
<gene>
    <name evidence="1" type="ORF">L0M17_21460</name>
</gene>
<sequence length="105" mass="11434">MTYAAGQLDVVPTNVKAVEGHLLVRTAPGMKPAEVVLGGKAAFRGRRPPPVEAWRASVLRNARMLERRSEVEAAEAAGSESWLPTAKDVCVEIAPERVEGRQFRL</sequence>
<reference evidence="1 2" key="1">
    <citation type="submission" date="2022-03" db="EMBL/GenBank/DDBJ databases">
        <title>Sinomonas sp. isolated from a soil.</title>
        <authorList>
            <person name="Han J."/>
            <person name="Kim D.-U."/>
        </authorList>
    </citation>
    <scope>NUCLEOTIDE SEQUENCE [LARGE SCALE GENOMIC DNA]</scope>
    <source>
        <strain evidence="1 2">5-5</strain>
    </source>
</reference>
<protein>
    <submittedName>
        <fullName evidence="1">Pyridoxamine 5'-phosphate oxidase family protein</fullName>
    </submittedName>
</protein>
<name>A0ABS9U7I9_9MICC</name>
<keyword evidence="2" id="KW-1185">Reference proteome</keyword>
<organism evidence="1 2">
    <name type="scientific">Sinomonas terrae</name>
    <dbReference type="NCBI Taxonomy" id="2908838"/>
    <lineage>
        <taxon>Bacteria</taxon>
        <taxon>Bacillati</taxon>
        <taxon>Actinomycetota</taxon>
        <taxon>Actinomycetes</taxon>
        <taxon>Micrococcales</taxon>
        <taxon>Micrococcaceae</taxon>
        <taxon>Sinomonas</taxon>
    </lineage>
</organism>
<proteinExistence type="predicted"/>
<dbReference type="EMBL" id="JAKZBV010000002">
    <property type="protein sequence ID" value="MCH6472496.1"/>
    <property type="molecule type" value="Genomic_DNA"/>
</dbReference>
<evidence type="ECO:0000313" key="2">
    <source>
        <dbReference type="Proteomes" id="UP001202922"/>
    </source>
</evidence>